<dbReference type="GO" id="GO:0016740">
    <property type="term" value="F:transferase activity"/>
    <property type="evidence" value="ECO:0007669"/>
    <property type="project" value="TreeGrafter"/>
</dbReference>
<dbReference type="AlphaFoldDB" id="C0BD17"/>
<protein>
    <recommendedName>
        <fullName evidence="3">Metallo-beta-lactamase domain-containing protein</fullName>
    </recommendedName>
</protein>
<dbReference type="InterPro" id="IPR036866">
    <property type="entry name" value="RibonucZ/Hydroxyglut_hydro"/>
</dbReference>
<reference evidence="1 2" key="1">
    <citation type="submission" date="2009-02" db="EMBL/GenBank/DDBJ databases">
        <authorList>
            <person name="Fulton L."/>
            <person name="Clifton S."/>
            <person name="Fulton B."/>
            <person name="Xu J."/>
            <person name="Minx P."/>
            <person name="Pepin K.H."/>
            <person name="Johnson M."/>
            <person name="Bhonagiri V."/>
            <person name="Nash W.E."/>
            <person name="Mardis E.R."/>
            <person name="Wilson R.K."/>
        </authorList>
    </citation>
    <scope>NUCLEOTIDE SEQUENCE [LARGE SCALE GENOMIC DNA]</scope>
    <source>
        <strain evidence="1 2">ATCC 27758</strain>
    </source>
</reference>
<evidence type="ECO:0000313" key="2">
    <source>
        <dbReference type="Proteomes" id="UP000003793"/>
    </source>
</evidence>
<gene>
    <name evidence="1" type="ORF">COPCOM_03058</name>
</gene>
<name>C0BD17_9FIRM</name>
<dbReference type="EMBL" id="ABVR01000042">
    <property type="protein sequence ID" value="EEG88968.1"/>
    <property type="molecule type" value="Genomic_DNA"/>
</dbReference>
<dbReference type="PANTHER" id="PTHR13754:SF13">
    <property type="entry name" value="METALLO-BETA-LACTAMASE SUPERFAMILY PROTEIN (AFU_ORTHOLOGUE AFUA_3G07630)"/>
    <property type="match status" value="1"/>
</dbReference>
<accession>C0BD17</accession>
<reference evidence="1 2" key="2">
    <citation type="submission" date="2009-03" db="EMBL/GenBank/DDBJ databases">
        <title>Draft genome sequence of Coprococcus comes (ATCC 27758).</title>
        <authorList>
            <person name="Sudarsanam P."/>
            <person name="Ley R."/>
            <person name="Guruge J."/>
            <person name="Turnbaugh P.J."/>
            <person name="Mahowald M."/>
            <person name="Liep D."/>
            <person name="Gordon J."/>
        </authorList>
    </citation>
    <scope>NUCLEOTIDE SEQUENCE [LARGE SCALE GENOMIC DNA]</scope>
    <source>
        <strain evidence="1 2">ATCC 27758</strain>
    </source>
</reference>
<evidence type="ECO:0000313" key="1">
    <source>
        <dbReference type="EMBL" id="EEG88968.1"/>
    </source>
</evidence>
<evidence type="ECO:0008006" key="3">
    <source>
        <dbReference type="Google" id="ProtNLM"/>
    </source>
</evidence>
<dbReference type="Gene3D" id="3.60.15.10">
    <property type="entry name" value="Ribonuclease Z/Hydroxyacylglutathione hydrolase-like"/>
    <property type="match status" value="1"/>
</dbReference>
<proteinExistence type="predicted"/>
<dbReference type="Proteomes" id="UP000003793">
    <property type="component" value="Unassembled WGS sequence"/>
</dbReference>
<organism evidence="1 2">
    <name type="scientific">Coprococcus comes ATCC 27758</name>
    <dbReference type="NCBI Taxonomy" id="470146"/>
    <lineage>
        <taxon>Bacteria</taxon>
        <taxon>Bacillati</taxon>
        <taxon>Bacillota</taxon>
        <taxon>Clostridia</taxon>
        <taxon>Lachnospirales</taxon>
        <taxon>Lachnospiraceae</taxon>
        <taxon>Coprococcus</taxon>
    </lineage>
</organism>
<dbReference type="InterPro" id="IPR052926">
    <property type="entry name" value="Metallo-beta-lactamase_dom"/>
</dbReference>
<sequence length="66" mass="7290">MKMVVLVENSSRCRLCAEHGLSVYIEYEGKTYLLDTGATALFAENAKELGIDLSKVDTAFFIPCTL</sequence>
<comment type="caution">
    <text evidence="1">The sequence shown here is derived from an EMBL/GenBank/DDBJ whole genome shotgun (WGS) entry which is preliminary data.</text>
</comment>
<dbReference type="HOGENOM" id="CLU_2823738_0_0_9"/>
<dbReference type="SUPFAM" id="SSF56281">
    <property type="entry name" value="Metallo-hydrolase/oxidoreductase"/>
    <property type="match status" value="1"/>
</dbReference>
<dbReference type="PANTHER" id="PTHR13754">
    <property type="entry name" value="METALLO-BETA-LACTAMASE SUPERFAMILY PROTEIN"/>
    <property type="match status" value="1"/>
</dbReference>